<keyword evidence="2" id="KW-1185">Reference proteome</keyword>
<dbReference type="AlphaFoldDB" id="A0AAV5QYJ8"/>
<evidence type="ECO:0000313" key="1">
    <source>
        <dbReference type="EMBL" id="GMM44249.1"/>
    </source>
</evidence>
<protein>
    <recommendedName>
        <fullName evidence="3">NAD(P)-binding domain-containing protein</fullName>
    </recommendedName>
</protein>
<evidence type="ECO:0000313" key="2">
    <source>
        <dbReference type="Proteomes" id="UP001378960"/>
    </source>
</evidence>
<reference evidence="1 2" key="1">
    <citation type="journal article" date="2023" name="Elife">
        <title>Identification of key yeast species and microbe-microbe interactions impacting larval growth of Drosophila in the wild.</title>
        <authorList>
            <person name="Mure A."/>
            <person name="Sugiura Y."/>
            <person name="Maeda R."/>
            <person name="Honda K."/>
            <person name="Sakurai N."/>
            <person name="Takahashi Y."/>
            <person name="Watada M."/>
            <person name="Katoh T."/>
            <person name="Gotoh A."/>
            <person name="Gotoh Y."/>
            <person name="Taniguchi I."/>
            <person name="Nakamura K."/>
            <person name="Hayashi T."/>
            <person name="Katayama T."/>
            <person name="Uemura T."/>
            <person name="Hattori Y."/>
        </authorList>
    </citation>
    <scope>NUCLEOTIDE SEQUENCE [LARGE SCALE GENOMIC DNA]</scope>
    <source>
        <strain evidence="1 2">PK-24</strain>
    </source>
</reference>
<accession>A0AAV5QYJ8</accession>
<dbReference type="EMBL" id="BTGB01000001">
    <property type="protein sequence ID" value="GMM44249.1"/>
    <property type="molecule type" value="Genomic_DNA"/>
</dbReference>
<gene>
    <name evidence="1" type="ORF">DAPK24_008240</name>
</gene>
<organism evidence="1 2">
    <name type="scientific">Pichia kluyveri</name>
    <name type="common">Yeast</name>
    <dbReference type="NCBI Taxonomy" id="36015"/>
    <lineage>
        <taxon>Eukaryota</taxon>
        <taxon>Fungi</taxon>
        <taxon>Dikarya</taxon>
        <taxon>Ascomycota</taxon>
        <taxon>Saccharomycotina</taxon>
        <taxon>Pichiomycetes</taxon>
        <taxon>Pichiales</taxon>
        <taxon>Pichiaceae</taxon>
        <taxon>Pichia</taxon>
    </lineage>
</organism>
<comment type="caution">
    <text evidence="1">The sequence shown here is derived from an EMBL/GenBank/DDBJ whole genome shotgun (WGS) entry which is preliminary data.</text>
</comment>
<proteinExistence type="predicted"/>
<dbReference type="Proteomes" id="UP001378960">
    <property type="component" value="Unassembled WGS sequence"/>
</dbReference>
<dbReference type="Gene3D" id="3.40.50.720">
    <property type="entry name" value="NAD(P)-binding Rossmann-like Domain"/>
    <property type="match status" value="1"/>
</dbReference>
<sequence>MQTIDYVLFRSTGNVVKPLAIKLAKDGVETVVITRSSDKADEIKSFGAIPAIGDINDKEFLLKTLKGADFLFVLSAFITLYNSKYCSRIK</sequence>
<dbReference type="SUPFAM" id="SSF51735">
    <property type="entry name" value="NAD(P)-binding Rossmann-fold domains"/>
    <property type="match status" value="1"/>
</dbReference>
<dbReference type="InterPro" id="IPR036291">
    <property type="entry name" value="NAD(P)-bd_dom_sf"/>
</dbReference>
<evidence type="ECO:0008006" key="3">
    <source>
        <dbReference type="Google" id="ProtNLM"/>
    </source>
</evidence>
<name>A0AAV5QYJ8_PICKL</name>